<organism evidence="5 6">
    <name type="scientific">Actinoplanes siamensis</name>
    <dbReference type="NCBI Taxonomy" id="1223317"/>
    <lineage>
        <taxon>Bacteria</taxon>
        <taxon>Bacillati</taxon>
        <taxon>Actinomycetota</taxon>
        <taxon>Actinomycetes</taxon>
        <taxon>Micromonosporales</taxon>
        <taxon>Micromonosporaceae</taxon>
        <taxon>Actinoplanes</taxon>
    </lineage>
</organism>
<dbReference type="InterPro" id="IPR036390">
    <property type="entry name" value="WH_DNA-bd_sf"/>
</dbReference>
<evidence type="ECO:0000256" key="3">
    <source>
        <dbReference type="ARBA" id="ARBA00023163"/>
    </source>
</evidence>
<dbReference type="GO" id="GO:0003677">
    <property type="term" value="F:DNA binding"/>
    <property type="evidence" value="ECO:0007669"/>
    <property type="project" value="UniProtKB-KW"/>
</dbReference>
<dbReference type="Gene3D" id="1.10.10.10">
    <property type="entry name" value="Winged helix-like DNA-binding domain superfamily/Winged helix DNA-binding domain"/>
    <property type="match status" value="1"/>
</dbReference>
<keyword evidence="3" id="KW-0804">Transcription</keyword>
<dbReference type="InterPro" id="IPR011663">
    <property type="entry name" value="UTRA"/>
</dbReference>
<name>A0A919NFI5_9ACTN</name>
<keyword evidence="1" id="KW-0805">Transcription regulation</keyword>
<dbReference type="Proteomes" id="UP000629619">
    <property type="component" value="Unassembled WGS sequence"/>
</dbReference>
<sequence length="251" mass="26204">MPEEGPIQVPDNASPPYLRIVTTYREKIDAGELKPGDHLPSVRELAAGSEISHATAAKVISVLKAEGYVTTSTGATGGTVVAARAQTPADYVRTIQSTGKIYKQGQYARITSAALVPAPDVPAAALGVEPGDMIIQRARVTHNSDDVPLSASVSYLLGDLAESCPNLLVAERILNGTPGYVAERTGRTLGGTKEQVSAAAATAAQAAELSVPAGSPVLIGRNWIYDTEGGVIEYGESCSVPGRWLTYETRS</sequence>
<dbReference type="InterPro" id="IPR028978">
    <property type="entry name" value="Chorismate_lyase_/UTRA_dom_sf"/>
</dbReference>
<dbReference type="PANTHER" id="PTHR44846">
    <property type="entry name" value="MANNOSYL-D-GLYCERATE TRANSPORT/METABOLISM SYSTEM REPRESSOR MNGR-RELATED"/>
    <property type="match status" value="1"/>
</dbReference>
<dbReference type="SMART" id="SM00866">
    <property type="entry name" value="UTRA"/>
    <property type="match status" value="1"/>
</dbReference>
<proteinExistence type="predicted"/>
<dbReference type="Pfam" id="PF00392">
    <property type="entry name" value="GntR"/>
    <property type="match status" value="1"/>
</dbReference>
<dbReference type="SMART" id="SM00345">
    <property type="entry name" value="HTH_GNTR"/>
    <property type="match status" value="1"/>
</dbReference>
<comment type="caution">
    <text evidence="5">The sequence shown here is derived from an EMBL/GenBank/DDBJ whole genome shotgun (WGS) entry which is preliminary data.</text>
</comment>
<dbReference type="Pfam" id="PF07702">
    <property type="entry name" value="UTRA"/>
    <property type="match status" value="1"/>
</dbReference>
<dbReference type="SUPFAM" id="SSF46785">
    <property type="entry name" value="Winged helix' DNA-binding domain"/>
    <property type="match status" value="1"/>
</dbReference>
<protein>
    <submittedName>
        <fullName evidence="5">GntR family transcriptional regulator</fullName>
    </submittedName>
</protein>
<dbReference type="PROSITE" id="PS50949">
    <property type="entry name" value="HTH_GNTR"/>
    <property type="match status" value="1"/>
</dbReference>
<dbReference type="InterPro" id="IPR000524">
    <property type="entry name" value="Tscrpt_reg_HTH_GntR"/>
</dbReference>
<dbReference type="PANTHER" id="PTHR44846:SF17">
    <property type="entry name" value="GNTR-FAMILY TRANSCRIPTIONAL REGULATOR"/>
    <property type="match status" value="1"/>
</dbReference>
<evidence type="ECO:0000256" key="2">
    <source>
        <dbReference type="ARBA" id="ARBA00023125"/>
    </source>
</evidence>
<keyword evidence="2" id="KW-0238">DNA-binding</keyword>
<feature type="domain" description="HTH gntR-type" evidence="4">
    <location>
        <begin position="14"/>
        <end position="84"/>
    </location>
</feature>
<gene>
    <name evidence="5" type="primary">phnF_2</name>
    <name evidence="5" type="ORF">Asi03nite_74560</name>
</gene>
<evidence type="ECO:0000256" key="1">
    <source>
        <dbReference type="ARBA" id="ARBA00023015"/>
    </source>
</evidence>
<dbReference type="Gene3D" id="3.40.1410.10">
    <property type="entry name" value="Chorismate lyase-like"/>
    <property type="match status" value="1"/>
</dbReference>
<evidence type="ECO:0000313" key="6">
    <source>
        <dbReference type="Proteomes" id="UP000629619"/>
    </source>
</evidence>
<dbReference type="InterPro" id="IPR036388">
    <property type="entry name" value="WH-like_DNA-bd_sf"/>
</dbReference>
<evidence type="ECO:0000313" key="5">
    <source>
        <dbReference type="EMBL" id="GIF09918.1"/>
    </source>
</evidence>
<dbReference type="RefSeq" id="WP_239103209.1">
    <property type="nucleotide sequence ID" value="NZ_BOMW01000116.1"/>
</dbReference>
<dbReference type="AlphaFoldDB" id="A0A919NFI5"/>
<evidence type="ECO:0000259" key="4">
    <source>
        <dbReference type="PROSITE" id="PS50949"/>
    </source>
</evidence>
<dbReference type="EMBL" id="BOMW01000116">
    <property type="protein sequence ID" value="GIF09918.1"/>
    <property type="molecule type" value="Genomic_DNA"/>
</dbReference>
<dbReference type="GO" id="GO:0003700">
    <property type="term" value="F:DNA-binding transcription factor activity"/>
    <property type="evidence" value="ECO:0007669"/>
    <property type="project" value="InterPro"/>
</dbReference>
<reference evidence="5" key="1">
    <citation type="submission" date="2021-01" db="EMBL/GenBank/DDBJ databases">
        <title>Whole genome shotgun sequence of Actinoplanes siamensis NBRC 109076.</title>
        <authorList>
            <person name="Komaki H."/>
            <person name="Tamura T."/>
        </authorList>
    </citation>
    <scope>NUCLEOTIDE SEQUENCE</scope>
    <source>
        <strain evidence="5">NBRC 109076</strain>
    </source>
</reference>
<dbReference type="SUPFAM" id="SSF64288">
    <property type="entry name" value="Chorismate lyase-like"/>
    <property type="match status" value="1"/>
</dbReference>
<accession>A0A919NFI5</accession>
<dbReference type="GO" id="GO:0045892">
    <property type="term" value="P:negative regulation of DNA-templated transcription"/>
    <property type="evidence" value="ECO:0007669"/>
    <property type="project" value="TreeGrafter"/>
</dbReference>
<dbReference type="CDD" id="cd07377">
    <property type="entry name" value="WHTH_GntR"/>
    <property type="match status" value="1"/>
</dbReference>
<keyword evidence="6" id="KW-1185">Reference proteome</keyword>
<dbReference type="InterPro" id="IPR050679">
    <property type="entry name" value="Bact_HTH_transcr_reg"/>
</dbReference>